<comment type="caution">
    <text evidence="3">The sequence shown here is derived from an EMBL/GenBank/DDBJ whole genome shotgun (WGS) entry which is preliminary data.</text>
</comment>
<sequence length="174" mass="19425">MTFKNINFVIFFYFLVAIVNILLWGKNAITLAAPLVNEQSNFLKAEEETLQTAQSKIYNPIPIPENQPINDQLTADDIPTGEGGFARDYYIFLQKGDQIAIDLISDEFDSIVVLMSEDGTTIAENDDAPDSSTNSLLFTRIAETGKYIIRVRAFGQTGNGNFQLKVTRLQPIKP</sequence>
<reference evidence="3 4" key="1">
    <citation type="submission" date="2019-11" db="EMBL/GenBank/DDBJ databases">
        <title>Isolation of a new High Light Tolerant Cyanobacteria.</title>
        <authorList>
            <person name="Dobson Z."/>
            <person name="Vaughn N."/>
            <person name="Vaughn M."/>
            <person name="Fromme P."/>
            <person name="Mazor Y."/>
        </authorList>
    </citation>
    <scope>NUCLEOTIDE SEQUENCE [LARGE SCALE GENOMIC DNA]</scope>
    <source>
        <strain evidence="3 4">0216</strain>
    </source>
</reference>
<protein>
    <submittedName>
        <fullName evidence="3">Peptidase</fullName>
    </submittedName>
</protein>
<feature type="domain" description="Peptidase C-terminal archaeal/bacterial" evidence="2">
    <location>
        <begin position="88"/>
        <end position="153"/>
    </location>
</feature>
<evidence type="ECO:0000313" key="3">
    <source>
        <dbReference type="EMBL" id="MTF39268.1"/>
    </source>
</evidence>
<evidence type="ECO:0000259" key="2">
    <source>
        <dbReference type="Pfam" id="PF04151"/>
    </source>
</evidence>
<dbReference type="SUPFAM" id="SSF89260">
    <property type="entry name" value="Collagen-binding domain"/>
    <property type="match status" value="1"/>
</dbReference>
<keyword evidence="1" id="KW-0812">Transmembrane</keyword>
<dbReference type="Proteomes" id="UP000437131">
    <property type="component" value="Unassembled WGS sequence"/>
</dbReference>
<organism evidence="3 4">
    <name type="scientific">Cyanobacterium aponinum 0216</name>
    <dbReference type="NCBI Taxonomy" id="2676140"/>
    <lineage>
        <taxon>Bacteria</taxon>
        <taxon>Bacillati</taxon>
        <taxon>Cyanobacteriota</taxon>
        <taxon>Cyanophyceae</taxon>
        <taxon>Oscillatoriophycideae</taxon>
        <taxon>Chroococcales</taxon>
        <taxon>Geminocystaceae</taxon>
        <taxon>Cyanobacterium</taxon>
    </lineage>
</organism>
<accession>A0A844GWJ0</accession>
<proteinExistence type="predicted"/>
<name>A0A844GWJ0_9CHRO</name>
<dbReference type="RefSeq" id="WP_155083932.1">
    <property type="nucleotide sequence ID" value="NZ_WMIA01000011.1"/>
</dbReference>
<dbReference type="EMBL" id="WMIA01000011">
    <property type="protein sequence ID" value="MTF39268.1"/>
    <property type="molecule type" value="Genomic_DNA"/>
</dbReference>
<dbReference type="Pfam" id="PF04151">
    <property type="entry name" value="PPC"/>
    <property type="match status" value="1"/>
</dbReference>
<dbReference type="Gene3D" id="2.60.120.380">
    <property type="match status" value="1"/>
</dbReference>
<keyword evidence="1" id="KW-1133">Transmembrane helix</keyword>
<keyword evidence="1" id="KW-0472">Membrane</keyword>
<dbReference type="AlphaFoldDB" id="A0A844GWJ0"/>
<gene>
    <name evidence="3" type="ORF">GGC33_10045</name>
</gene>
<evidence type="ECO:0000256" key="1">
    <source>
        <dbReference type="SAM" id="Phobius"/>
    </source>
</evidence>
<feature type="transmembrane region" description="Helical" evidence="1">
    <location>
        <begin position="6"/>
        <end position="25"/>
    </location>
</feature>
<evidence type="ECO:0000313" key="4">
    <source>
        <dbReference type="Proteomes" id="UP000437131"/>
    </source>
</evidence>
<dbReference type="InterPro" id="IPR007280">
    <property type="entry name" value="Peptidase_C_arc/bac"/>
</dbReference>